<evidence type="ECO:0000256" key="1">
    <source>
        <dbReference type="ARBA" id="ARBA00010669"/>
    </source>
</evidence>
<evidence type="ECO:0000313" key="10">
    <source>
        <dbReference type="EMBL" id="RST96853.1"/>
    </source>
</evidence>
<dbReference type="InterPro" id="IPR028883">
    <property type="entry name" value="tRNA_aden_deaminase"/>
</dbReference>
<feature type="binding site" evidence="8">
    <location>
        <position position="91"/>
    </location>
    <ligand>
        <name>Zn(2+)</name>
        <dbReference type="ChEBI" id="CHEBI:29105"/>
        <note>catalytic</note>
    </ligand>
</feature>
<comment type="subunit">
    <text evidence="2 8">Homodimer.</text>
</comment>
<dbReference type="GO" id="GO:0002100">
    <property type="term" value="P:tRNA wobble adenosine to inosine editing"/>
    <property type="evidence" value="ECO:0007669"/>
    <property type="project" value="UniProtKB-UniRule"/>
</dbReference>
<dbReference type="Gene3D" id="3.40.140.10">
    <property type="entry name" value="Cytidine Deaminase, domain 2"/>
    <property type="match status" value="1"/>
</dbReference>
<feature type="domain" description="CMP/dCMP-type deaminase" evidence="9">
    <location>
        <begin position="10"/>
        <end position="129"/>
    </location>
</feature>
<dbReference type="PANTHER" id="PTHR11079:SF202">
    <property type="entry name" value="TRNA-SPECIFIC ADENOSINE DEAMINASE"/>
    <property type="match status" value="1"/>
</dbReference>
<dbReference type="PROSITE" id="PS00903">
    <property type="entry name" value="CYT_DCMP_DEAMINASES_1"/>
    <property type="match status" value="1"/>
</dbReference>
<keyword evidence="4 8" id="KW-0479">Metal-binding</keyword>
<dbReference type="OrthoDB" id="9802676at2"/>
<dbReference type="InterPro" id="IPR016193">
    <property type="entry name" value="Cytidine_deaminase-like"/>
</dbReference>
<protein>
    <recommendedName>
        <fullName evidence="8">tRNA-specific adenosine deaminase</fullName>
        <ecNumber evidence="8">3.5.4.33</ecNumber>
    </recommendedName>
</protein>
<dbReference type="EC" id="3.5.4.33" evidence="8"/>
<dbReference type="FunFam" id="3.40.140.10:FF:000005">
    <property type="entry name" value="tRNA-specific adenosine deaminase"/>
    <property type="match status" value="1"/>
</dbReference>
<dbReference type="Pfam" id="PF00383">
    <property type="entry name" value="dCMP_cyt_deam_1"/>
    <property type="match status" value="1"/>
</dbReference>
<evidence type="ECO:0000256" key="4">
    <source>
        <dbReference type="ARBA" id="ARBA00022723"/>
    </source>
</evidence>
<gene>
    <name evidence="8" type="primary">tadA</name>
    <name evidence="10" type="ORF">CBF35_04580</name>
</gene>
<feature type="binding site" evidence="8">
    <location>
        <position position="94"/>
    </location>
    <ligand>
        <name>Zn(2+)</name>
        <dbReference type="ChEBI" id="CHEBI:29105"/>
        <note>catalytic</note>
    </ligand>
</feature>
<evidence type="ECO:0000256" key="8">
    <source>
        <dbReference type="HAMAP-Rule" id="MF_00972"/>
    </source>
</evidence>
<comment type="caution">
    <text evidence="10">The sequence shown here is derived from an EMBL/GenBank/DDBJ whole genome shotgun (WGS) entry which is preliminary data.</text>
</comment>
<proteinExistence type="inferred from homology"/>
<dbReference type="InterPro" id="IPR002125">
    <property type="entry name" value="CMP_dCMP_dom"/>
</dbReference>
<keyword evidence="6 8" id="KW-0862">Zinc</keyword>
<dbReference type="AlphaFoldDB" id="A0A429ZSZ9"/>
<dbReference type="CDD" id="cd01285">
    <property type="entry name" value="nucleoside_deaminase"/>
    <property type="match status" value="1"/>
</dbReference>
<reference evidence="10 11" key="1">
    <citation type="submission" date="2017-05" db="EMBL/GenBank/DDBJ databases">
        <title>Vagococcus spp. assemblies.</title>
        <authorList>
            <person name="Gulvik C.A."/>
        </authorList>
    </citation>
    <scope>NUCLEOTIDE SEQUENCE [LARGE SCALE GENOMIC DNA]</scope>
    <source>
        <strain evidence="10 11">NCFB 2777</strain>
    </source>
</reference>
<dbReference type="HAMAP" id="MF_00972">
    <property type="entry name" value="tRNA_aden_deaminase"/>
    <property type="match status" value="1"/>
</dbReference>
<dbReference type="RefSeq" id="WP_126778812.1">
    <property type="nucleotide sequence ID" value="NZ_CP177121.1"/>
</dbReference>
<keyword evidence="3 8" id="KW-0819">tRNA processing</keyword>
<dbReference type="GO" id="GO:0008270">
    <property type="term" value="F:zinc ion binding"/>
    <property type="evidence" value="ECO:0007669"/>
    <property type="project" value="UniProtKB-UniRule"/>
</dbReference>
<dbReference type="Proteomes" id="UP000287239">
    <property type="component" value="Unassembled WGS sequence"/>
</dbReference>
<keyword evidence="11" id="KW-1185">Reference proteome</keyword>
<dbReference type="InterPro" id="IPR016192">
    <property type="entry name" value="APOBEC/CMP_deaminase_Zn-bd"/>
</dbReference>
<organism evidence="10 11">
    <name type="scientific">Vagococcus salmoninarum</name>
    <dbReference type="NCBI Taxonomy" id="2739"/>
    <lineage>
        <taxon>Bacteria</taxon>
        <taxon>Bacillati</taxon>
        <taxon>Bacillota</taxon>
        <taxon>Bacilli</taxon>
        <taxon>Lactobacillales</taxon>
        <taxon>Enterococcaceae</taxon>
        <taxon>Vagococcus</taxon>
    </lineage>
</organism>
<name>A0A429ZSZ9_9ENTE</name>
<evidence type="ECO:0000313" key="11">
    <source>
        <dbReference type="Proteomes" id="UP000287239"/>
    </source>
</evidence>
<evidence type="ECO:0000256" key="5">
    <source>
        <dbReference type="ARBA" id="ARBA00022801"/>
    </source>
</evidence>
<evidence type="ECO:0000259" key="9">
    <source>
        <dbReference type="PROSITE" id="PS51747"/>
    </source>
</evidence>
<feature type="active site" description="Proton donor" evidence="8">
    <location>
        <position position="63"/>
    </location>
</feature>
<dbReference type="EMBL" id="NGJU01000005">
    <property type="protein sequence ID" value="RST96853.1"/>
    <property type="molecule type" value="Genomic_DNA"/>
</dbReference>
<comment type="catalytic activity">
    <reaction evidence="7 8">
        <text>adenosine(34) in tRNA + H2O + H(+) = inosine(34) in tRNA + NH4(+)</text>
        <dbReference type="Rhea" id="RHEA:43168"/>
        <dbReference type="Rhea" id="RHEA-COMP:10373"/>
        <dbReference type="Rhea" id="RHEA-COMP:10374"/>
        <dbReference type="ChEBI" id="CHEBI:15377"/>
        <dbReference type="ChEBI" id="CHEBI:15378"/>
        <dbReference type="ChEBI" id="CHEBI:28938"/>
        <dbReference type="ChEBI" id="CHEBI:74411"/>
        <dbReference type="ChEBI" id="CHEBI:82852"/>
        <dbReference type="EC" id="3.5.4.33"/>
    </reaction>
</comment>
<evidence type="ECO:0000256" key="6">
    <source>
        <dbReference type="ARBA" id="ARBA00022833"/>
    </source>
</evidence>
<dbReference type="PROSITE" id="PS51747">
    <property type="entry name" value="CYT_DCMP_DEAMINASES_2"/>
    <property type="match status" value="1"/>
</dbReference>
<dbReference type="SUPFAM" id="SSF53927">
    <property type="entry name" value="Cytidine deaminase-like"/>
    <property type="match status" value="1"/>
</dbReference>
<evidence type="ECO:0000256" key="7">
    <source>
        <dbReference type="ARBA" id="ARBA00048045"/>
    </source>
</evidence>
<evidence type="ECO:0000256" key="3">
    <source>
        <dbReference type="ARBA" id="ARBA00022694"/>
    </source>
</evidence>
<dbReference type="PANTHER" id="PTHR11079">
    <property type="entry name" value="CYTOSINE DEAMINASE FAMILY MEMBER"/>
    <property type="match status" value="1"/>
</dbReference>
<comment type="similarity">
    <text evidence="1">Belongs to the cytidine and deoxycytidylate deaminase family. ADAT2 subfamily.</text>
</comment>
<evidence type="ECO:0000256" key="2">
    <source>
        <dbReference type="ARBA" id="ARBA00011738"/>
    </source>
</evidence>
<comment type="function">
    <text evidence="8">Catalyzes the deamination of adenosine to inosine at the wobble position 34 of tRNA(Arg2).</text>
</comment>
<dbReference type="GeneID" id="98567636"/>
<comment type="cofactor">
    <cofactor evidence="8">
        <name>Zn(2+)</name>
        <dbReference type="ChEBI" id="CHEBI:29105"/>
    </cofactor>
    <text evidence="8">Binds 1 zinc ion per subunit.</text>
</comment>
<dbReference type="NCBIfam" id="NF008113">
    <property type="entry name" value="PRK10860.1"/>
    <property type="match status" value="1"/>
</dbReference>
<sequence length="170" mass="18816">MEKVTSFTLAEKEAFMKEAYQEALKAERIGEVPIGAIIVQEGQIIGRGHNRREVSGDPTTHAEMSAIQEACAGLDSWRIANSQLFVTLEPCPMCSGAIILARIEEVYYGAPDPKGGTAGTLMNLLTDQRFNHQAYVEAGILEVECGQLLTQFFKDLRARKKAEKRRLADE</sequence>
<keyword evidence="5 8" id="KW-0378">Hydrolase</keyword>
<accession>A0A429ZSZ9</accession>
<dbReference type="GO" id="GO:0052717">
    <property type="term" value="F:tRNA-specific adenosine-34 deaminase activity"/>
    <property type="evidence" value="ECO:0007669"/>
    <property type="project" value="UniProtKB-UniRule"/>
</dbReference>
<feature type="binding site" evidence="8">
    <location>
        <position position="61"/>
    </location>
    <ligand>
        <name>Zn(2+)</name>
        <dbReference type="ChEBI" id="CHEBI:29105"/>
        <note>catalytic</note>
    </ligand>
</feature>